<dbReference type="InterPro" id="IPR002052">
    <property type="entry name" value="DNA_methylase_N6_adenine_CS"/>
</dbReference>
<dbReference type="GO" id="GO:0032259">
    <property type="term" value="P:methylation"/>
    <property type="evidence" value="ECO:0007669"/>
    <property type="project" value="UniProtKB-KW"/>
</dbReference>
<dbReference type="InterPro" id="IPR029063">
    <property type="entry name" value="SAM-dependent_MTases_sf"/>
</dbReference>
<dbReference type="GO" id="GO:0102559">
    <property type="term" value="F:peptide chain release factor N(5)-glutamine methyltransferase activity"/>
    <property type="evidence" value="ECO:0007669"/>
    <property type="project" value="UniProtKB-EC"/>
</dbReference>
<dbReference type="InterPro" id="IPR004556">
    <property type="entry name" value="HemK-like"/>
</dbReference>
<evidence type="ECO:0000256" key="4">
    <source>
        <dbReference type="ARBA" id="ARBA00022691"/>
    </source>
</evidence>
<dbReference type="Pfam" id="PF05175">
    <property type="entry name" value="MTS"/>
    <property type="match status" value="1"/>
</dbReference>
<dbReference type="NCBIfam" id="TIGR00536">
    <property type="entry name" value="hemK_fam"/>
    <property type="match status" value="1"/>
</dbReference>
<name>W5V154_9BACT</name>
<gene>
    <name evidence="7" type="ORF">MYB_02320</name>
</gene>
<evidence type="ECO:0000256" key="5">
    <source>
        <dbReference type="ARBA" id="ARBA00048391"/>
    </source>
</evidence>
<dbReference type="eggNOG" id="COG2890">
    <property type="taxonomic scope" value="Bacteria"/>
</dbReference>
<feature type="domain" description="Methyltransferase small" evidence="6">
    <location>
        <begin position="84"/>
        <end position="170"/>
    </location>
</feature>
<dbReference type="PANTHER" id="PTHR18895">
    <property type="entry name" value="HEMK METHYLTRANSFERASE"/>
    <property type="match status" value="1"/>
</dbReference>
<sequence length="245" mass="28517">MSKKMYKNIDILTRRQALLKEKQRYNLPLEISEVENIKLELGYPIQKIIGYIEMQNVQIWLDQKVFIPRYETEELLLLAYDFIDKKSKVLDMCCGSGFIGIAIAKNTQAQVTSVDIDISAIIQTKFNAKLNKVNLEIVQSNLFENLKPEKYDLIIANPPYLEFQKLDDSVINFEPEIALFSKPNSYSLLEKIIAKSNEFLNENGSMLFEIDYTHLDFFQNKHPEFEILKDINGKIRFALYKANSK</sequence>
<accession>W5V154</accession>
<evidence type="ECO:0000256" key="3">
    <source>
        <dbReference type="ARBA" id="ARBA00022679"/>
    </source>
</evidence>
<dbReference type="PROSITE" id="PS00092">
    <property type="entry name" value="N6_MTASE"/>
    <property type="match status" value="1"/>
</dbReference>
<keyword evidence="3 7" id="KW-0808">Transferase</keyword>
<keyword evidence="2 7" id="KW-0489">Methyltransferase</keyword>
<dbReference type="InterPro" id="IPR050320">
    <property type="entry name" value="N5-glutamine_MTase"/>
</dbReference>
<dbReference type="InterPro" id="IPR007848">
    <property type="entry name" value="Small_mtfrase_dom"/>
</dbReference>
<dbReference type="Proteomes" id="UP000019229">
    <property type="component" value="Chromosome"/>
</dbReference>
<dbReference type="STRING" id="743966.MYB_02320"/>
<organism evidence="7 8">
    <name type="scientific">Mesomycoplasma bovoculi M165/69</name>
    <dbReference type="NCBI Taxonomy" id="743966"/>
    <lineage>
        <taxon>Bacteria</taxon>
        <taxon>Bacillati</taxon>
        <taxon>Mycoplasmatota</taxon>
        <taxon>Mycoplasmoidales</taxon>
        <taxon>Metamycoplasmataceae</taxon>
        <taxon>Mesomycoplasma</taxon>
    </lineage>
</organism>
<dbReference type="KEGG" id="mbc:MYB_02320"/>
<keyword evidence="8" id="KW-1185">Reference proteome</keyword>
<reference evidence="7 8" key="1">
    <citation type="journal article" date="2014" name="Genome Announc.">
        <title>Complete Genome Sequence of Mycoplasma bovoculi Strain M165/69T (ATCC 29104).</title>
        <authorList>
            <person name="Calcutt M.J."/>
            <person name="Foecking M.F."/>
        </authorList>
    </citation>
    <scope>NUCLEOTIDE SEQUENCE [LARGE SCALE GENOMIC DNA]</scope>
    <source>
        <strain evidence="7">M165/69</strain>
    </source>
</reference>
<dbReference type="HOGENOM" id="CLU_018398_3_2_14"/>
<evidence type="ECO:0000259" key="6">
    <source>
        <dbReference type="Pfam" id="PF05175"/>
    </source>
</evidence>
<evidence type="ECO:0000313" key="8">
    <source>
        <dbReference type="Proteomes" id="UP000019229"/>
    </source>
</evidence>
<dbReference type="GO" id="GO:0003676">
    <property type="term" value="F:nucleic acid binding"/>
    <property type="evidence" value="ECO:0007669"/>
    <property type="project" value="InterPro"/>
</dbReference>
<protein>
    <recommendedName>
        <fullName evidence="1">peptide chain release factor N(5)-glutamine methyltransferase</fullName>
        <ecNumber evidence="1">2.1.1.297</ecNumber>
    </recommendedName>
</protein>
<evidence type="ECO:0000256" key="2">
    <source>
        <dbReference type="ARBA" id="ARBA00022603"/>
    </source>
</evidence>
<dbReference type="PATRIC" id="fig|743966.3.peg.467"/>
<dbReference type="Gene3D" id="3.40.50.150">
    <property type="entry name" value="Vaccinia Virus protein VP39"/>
    <property type="match status" value="1"/>
</dbReference>
<keyword evidence="4" id="KW-0949">S-adenosyl-L-methionine</keyword>
<comment type="catalytic activity">
    <reaction evidence="5">
        <text>L-glutaminyl-[peptide chain release factor] + S-adenosyl-L-methionine = N(5)-methyl-L-glutaminyl-[peptide chain release factor] + S-adenosyl-L-homocysteine + H(+)</text>
        <dbReference type="Rhea" id="RHEA:42896"/>
        <dbReference type="Rhea" id="RHEA-COMP:10271"/>
        <dbReference type="Rhea" id="RHEA-COMP:10272"/>
        <dbReference type="ChEBI" id="CHEBI:15378"/>
        <dbReference type="ChEBI" id="CHEBI:30011"/>
        <dbReference type="ChEBI" id="CHEBI:57856"/>
        <dbReference type="ChEBI" id="CHEBI:59789"/>
        <dbReference type="ChEBI" id="CHEBI:61891"/>
        <dbReference type="EC" id="2.1.1.297"/>
    </reaction>
</comment>
<proteinExistence type="predicted"/>
<dbReference type="CDD" id="cd02440">
    <property type="entry name" value="AdoMet_MTases"/>
    <property type="match status" value="1"/>
</dbReference>
<dbReference type="SUPFAM" id="SSF53335">
    <property type="entry name" value="S-adenosyl-L-methionine-dependent methyltransferases"/>
    <property type="match status" value="1"/>
</dbReference>
<dbReference type="EMBL" id="CP007154">
    <property type="protein sequence ID" value="AHH45468.1"/>
    <property type="molecule type" value="Genomic_DNA"/>
</dbReference>
<dbReference type="PANTHER" id="PTHR18895:SF74">
    <property type="entry name" value="MTRF1L RELEASE FACTOR GLUTAMINE METHYLTRANSFERASE"/>
    <property type="match status" value="1"/>
</dbReference>
<evidence type="ECO:0000313" key="7">
    <source>
        <dbReference type="EMBL" id="AHH45468.1"/>
    </source>
</evidence>
<dbReference type="AlphaFoldDB" id="W5V154"/>
<dbReference type="EC" id="2.1.1.297" evidence="1"/>
<evidence type="ECO:0000256" key="1">
    <source>
        <dbReference type="ARBA" id="ARBA00012771"/>
    </source>
</evidence>